<evidence type="ECO:0000313" key="3">
    <source>
        <dbReference type="Proteomes" id="UP000774130"/>
    </source>
</evidence>
<dbReference type="RefSeq" id="WP_218325039.1">
    <property type="nucleotide sequence ID" value="NZ_JAHUZB010000002.1"/>
</dbReference>
<reference evidence="2 3" key="1">
    <citation type="submission" date="2021-06" db="EMBL/GenBank/DDBJ databases">
        <title>Enterococcus alishanensis sp. nov., a novel lactic acid bacterium isolated from fresh coffee beans.</title>
        <authorList>
            <person name="Chen Y.-S."/>
        </authorList>
    </citation>
    <scope>NUCLEOTIDE SEQUENCE [LARGE SCALE GENOMIC DNA]</scope>
    <source>
        <strain evidence="2 3">ALS3</strain>
    </source>
</reference>
<accession>A0ABS6TAP6</accession>
<feature type="domain" description="Plasmid pRiA4b Orf3-like" evidence="1">
    <location>
        <begin position="188"/>
        <end position="313"/>
    </location>
</feature>
<dbReference type="InterPro" id="IPR012912">
    <property type="entry name" value="Plasmid_pRiA4b_Orf3-like"/>
</dbReference>
<name>A0ABS6TAP6_9ENTE</name>
<evidence type="ECO:0000259" key="1">
    <source>
        <dbReference type="Pfam" id="PF07929"/>
    </source>
</evidence>
<evidence type="ECO:0000313" key="2">
    <source>
        <dbReference type="EMBL" id="MBV7389983.1"/>
    </source>
</evidence>
<dbReference type="EMBL" id="JAHUZB010000002">
    <property type="protein sequence ID" value="MBV7389983.1"/>
    <property type="molecule type" value="Genomic_DNA"/>
</dbReference>
<organism evidence="2 3">
    <name type="scientific">Enterococcus alishanensis</name>
    <dbReference type="NCBI Taxonomy" id="1303817"/>
    <lineage>
        <taxon>Bacteria</taxon>
        <taxon>Bacillati</taxon>
        <taxon>Bacillota</taxon>
        <taxon>Bacilli</taxon>
        <taxon>Lactobacillales</taxon>
        <taxon>Enterococcaceae</taxon>
        <taxon>Enterococcus</taxon>
    </lineage>
</organism>
<keyword evidence="3" id="KW-1185">Reference proteome</keyword>
<dbReference type="Proteomes" id="UP000774130">
    <property type="component" value="Unassembled WGS sequence"/>
</dbReference>
<protein>
    <recommendedName>
        <fullName evidence="1">Plasmid pRiA4b Orf3-like domain-containing protein</fullName>
    </recommendedName>
</protein>
<proteinExistence type="predicted"/>
<dbReference type="Pfam" id="PF07929">
    <property type="entry name" value="PRiA4_ORF3"/>
    <property type="match status" value="1"/>
</dbReference>
<comment type="caution">
    <text evidence="2">The sequence shown here is derived from an EMBL/GenBank/DDBJ whole genome shotgun (WGS) entry which is preliminary data.</text>
</comment>
<sequence length="344" mass="40706">MGQIEELFNRLAEDFYHYLFVGSMDDADSLLDTIDFFLDRVDKQKFSYKLVDSKTILQVYTVDIPKDFPVFFGEGLLIHQALMDLYFELRQVDLISNEDFKKIQTLLQENKNLFFYRLIDSSFWGADKRKLLVEMTDNEIIDFAHVTKTMLNEINYDKPHTKSNVIPFPNMEIDFFEPFEDDDGMLKGFQLRVDIVGEKPPVWRRLLVLEEINYRQLSDIMQMIFQIDRKGKYSFKALQGQIQGVEELTETYLKSHLVNVEDQLVTSFMGKNKEPFRYYYSSLGNELVLKVKVEDLLGFEDFFREVQPICAKLVGENPYVSQQKLPQLEEINRKLSVYWHKEMT</sequence>
<gene>
    <name evidence="2" type="ORF">KUA55_04770</name>
</gene>